<organism evidence="1 2">
    <name type="scientific">Brevundimonas subvibrioides</name>
    <dbReference type="NCBI Taxonomy" id="74313"/>
    <lineage>
        <taxon>Bacteria</taxon>
        <taxon>Pseudomonadati</taxon>
        <taxon>Pseudomonadota</taxon>
        <taxon>Alphaproteobacteria</taxon>
        <taxon>Caulobacterales</taxon>
        <taxon>Caulobacteraceae</taxon>
        <taxon>Brevundimonas</taxon>
    </lineage>
</organism>
<evidence type="ECO:0000313" key="2">
    <source>
        <dbReference type="Proteomes" id="UP000216147"/>
    </source>
</evidence>
<dbReference type="AlphaFoldDB" id="A0A258HDG7"/>
<dbReference type="EMBL" id="NCEQ01000017">
    <property type="protein sequence ID" value="OYX55045.1"/>
    <property type="molecule type" value="Genomic_DNA"/>
</dbReference>
<dbReference type="Proteomes" id="UP000216147">
    <property type="component" value="Unassembled WGS sequence"/>
</dbReference>
<name>A0A258HDG7_9CAUL</name>
<gene>
    <name evidence="1" type="ORF">B7Y86_14665</name>
</gene>
<protein>
    <submittedName>
        <fullName evidence="1">Uncharacterized protein</fullName>
    </submittedName>
</protein>
<reference evidence="1 2" key="1">
    <citation type="submission" date="2017-03" db="EMBL/GenBank/DDBJ databases">
        <title>Lifting the veil on microbial sulfur biogeochemistry in mining wastewaters.</title>
        <authorList>
            <person name="Kantor R.S."/>
            <person name="Colenbrander Nelson T."/>
            <person name="Marshall S."/>
            <person name="Bennett D."/>
            <person name="Apte S."/>
            <person name="Camacho D."/>
            <person name="Thomas B.C."/>
            <person name="Warren L.A."/>
            <person name="Banfield J.F."/>
        </authorList>
    </citation>
    <scope>NUCLEOTIDE SEQUENCE [LARGE SCALE GENOMIC DNA]</scope>
    <source>
        <strain evidence="1">32-68-21</strain>
    </source>
</reference>
<sequence length="133" mass="14617">MSGFHHIRLELAREPGHPHGDARDGWDIVAALDEAGRLDLAACRAAPDRCFVRRFVRDATVATGRLRHTVGDRWLLDLDGRDDLDASGFRLGEEQFALGEYVSIVSADGQTHTYGVERLEPIETPAPGEQAIA</sequence>
<proteinExistence type="predicted"/>
<evidence type="ECO:0000313" key="1">
    <source>
        <dbReference type="EMBL" id="OYX55045.1"/>
    </source>
</evidence>
<accession>A0A258HDG7</accession>
<comment type="caution">
    <text evidence="1">The sequence shown here is derived from an EMBL/GenBank/DDBJ whole genome shotgun (WGS) entry which is preliminary data.</text>
</comment>